<name>A0A485K9R7_9STRA</name>
<dbReference type="GO" id="GO:0005634">
    <property type="term" value="C:nucleus"/>
    <property type="evidence" value="ECO:0007669"/>
    <property type="project" value="TreeGrafter"/>
</dbReference>
<feature type="region of interest" description="Disordered" evidence="1">
    <location>
        <begin position="305"/>
        <end position="348"/>
    </location>
</feature>
<feature type="compositionally biased region" description="Polar residues" evidence="1">
    <location>
        <begin position="583"/>
        <end position="593"/>
    </location>
</feature>
<evidence type="ECO:0000313" key="2">
    <source>
        <dbReference type="EMBL" id="KAF0718609.1"/>
    </source>
</evidence>
<feature type="region of interest" description="Disordered" evidence="1">
    <location>
        <begin position="952"/>
        <end position="1042"/>
    </location>
</feature>
<feature type="compositionally biased region" description="Acidic residues" evidence="1">
    <location>
        <begin position="455"/>
        <end position="466"/>
    </location>
</feature>
<feature type="compositionally biased region" description="Basic and acidic residues" evidence="1">
    <location>
        <begin position="639"/>
        <end position="684"/>
    </location>
</feature>
<feature type="region of interest" description="Disordered" evidence="1">
    <location>
        <begin position="1079"/>
        <end position="1136"/>
    </location>
</feature>
<keyword evidence="4" id="KW-1185">Reference proteome</keyword>
<feature type="compositionally biased region" description="Acidic residues" evidence="1">
    <location>
        <begin position="867"/>
        <end position="881"/>
    </location>
</feature>
<dbReference type="EMBL" id="VJMH01000135">
    <property type="protein sequence ID" value="KAF0718609.1"/>
    <property type="molecule type" value="Genomic_DNA"/>
</dbReference>
<feature type="compositionally biased region" description="Low complexity" evidence="1">
    <location>
        <begin position="883"/>
        <end position="895"/>
    </location>
</feature>
<gene>
    <name evidence="3" type="primary">Aste57867_1579</name>
    <name evidence="2" type="ORF">As57867_001578</name>
    <name evidence="3" type="ORF">ASTE57867_1579</name>
</gene>
<dbReference type="SUPFAM" id="SSF52540">
    <property type="entry name" value="P-loop containing nucleoside triphosphate hydrolases"/>
    <property type="match status" value="1"/>
</dbReference>
<feature type="compositionally biased region" description="Polar residues" evidence="1">
    <location>
        <begin position="796"/>
        <end position="810"/>
    </location>
</feature>
<evidence type="ECO:0000313" key="4">
    <source>
        <dbReference type="Proteomes" id="UP000332933"/>
    </source>
</evidence>
<feature type="compositionally biased region" description="Basic and acidic residues" evidence="1">
    <location>
        <begin position="598"/>
        <end position="611"/>
    </location>
</feature>
<feature type="compositionally biased region" description="Basic and acidic residues" evidence="1">
    <location>
        <begin position="529"/>
        <end position="539"/>
    </location>
</feature>
<feature type="compositionally biased region" description="Basic residues" evidence="1">
    <location>
        <begin position="1103"/>
        <end position="1121"/>
    </location>
</feature>
<organism evidence="3 4">
    <name type="scientific">Aphanomyces stellatus</name>
    <dbReference type="NCBI Taxonomy" id="120398"/>
    <lineage>
        <taxon>Eukaryota</taxon>
        <taxon>Sar</taxon>
        <taxon>Stramenopiles</taxon>
        <taxon>Oomycota</taxon>
        <taxon>Saprolegniomycetes</taxon>
        <taxon>Saprolegniales</taxon>
        <taxon>Verrucalvaceae</taxon>
        <taxon>Aphanomyces</taxon>
    </lineage>
</organism>
<proteinExistence type="predicted"/>
<dbReference type="CDD" id="cd00882">
    <property type="entry name" value="Ras_like_GTPase"/>
    <property type="match status" value="1"/>
</dbReference>
<feature type="region of interest" description="Disordered" evidence="1">
    <location>
        <begin position="451"/>
        <end position="907"/>
    </location>
</feature>
<feature type="compositionally biased region" description="Basic and acidic residues" evidence="1">
    <location>
        <begin position="829"/>
        <end position="844"/>
    </location>
</feature>
<sequence>MGNEGSRPVDAQAPPTAAMGSIRRMDKVIRKKVRGEITYNMKLLIRGERGTGKTSLMARLQGQPIPDIHEPTREIQTATINWSMKGSEEGVKCEVWDVVDFGIPADEPADVTEPDAQGRHQVALVDAQNVDVYQNAHGVIFLMDISKYATLEYVKSQLDAVPVHIPTLVIGTFRDLRSGDLPLKRAIFKEDVHALLYGGPKDHKNPHFRRPLEQHYFEASLTNCYGLKALHAYLGVPFLHLKVATVKQQLRLLETELVNHKHEVDVTIASQKYSAFVSNIAGADIRTGRRLKSNSITDHSVAAVAQSVDDGQSEGTNGDDEDVETSGHDDDVQVATPPSPPTPTPMARKASAVVVAAVQAPVAPPPVVVLDDEEDDLPERGAPLDEDEPYVPLRIEHAKTKVVAPPPPSKKQAAARATEIKTLANPMPPPRRSWDKSETLEDFTVKTDMDKFYSDDESSDDDDEDVVVQTAGRTPARVYRKQAFLYSDSEDDDDDKASKTKANVVALKMQAPAKKMPQVNSDESDDEDATKAKAADVKRPTGPAPIAAPASPKKPLRASAAVVADSDDEDDTVATKQPVAVTLQRTSSDGKATSSPKPKSDSKRSSGDDTIKMTTRASPVASPKATKHAQAKDASSSGDEDKAHVTARTNDVKVDAKMERDAAVTRQTSADERSDQHVMRLASHDDDDDLSEFHPARDVVLSDDDSDNDNTVTQPASPPPLSVAKVETTPHESDDEELIDRPHYTSKRVAAAASVERKRGSSDDSDDLGTNKASREEKLFEEDADEIPTQVVAPVQSKTKGDTASPSAENEPTIARQPSDSDDDGSSPRSKEVKPVVHVLKDTKPVVLSLSESDGDDAFVAGHDDAWCLDDDDDDDDDDGDVALPSTTPAAAPLPVESDDDDDDGREILRPSIKKAQTSLDDCVAFSGGGMPSLTVVNVATSEAVTVATAIPSPKKKKSTTRVGRMHMLDSGSDGSPVVTAKKSVQTTKAAAVSGRRSSGENEFVIEKQGSSFWSDDDDSDRGEMAPRAPPPPKSASATWTSKAAIQTPVAAAPPVQMNSSVLAAIEEAKRAALAMLQSDSVSAPGTRLSLSQPMEADGGGEKKKKTKKKDKTATKKKAASTKRMQVLASDDDDDE</sequence>
<evidence type="ECO:0000256" key="1">
    <source>
        <dbReference type="SAM" id="MobiDB-lite"/>
    </source>
</evidence>
<dbReference type="Gene3D" id="3.40.50.300">
    <property type="entry name" value="P-loop containing nucleotide triphosphate hydrolases"/>
    <property type="match status" value="1"/>
</dbReference>
<dbReference type="OrthoDB" id="207081at2759"/>
<dbReference type="InterPro" id="IPR027417">
    <property type="entry name" value="P-loop_NTPase"/>
</dbReference>
<dbReference type="AlphaFoldDB" id="A0A485K9R7"/>
<dbReference type="EMBL" id="CAADRA010000135">
    <property type="protein sequence ID" value="VFT78792.1"/>
    <property type="molecule type" value="Genomic_DNA"/>
</dbReference>
<accession>A0A485K9R7</accession>
<reference evidence="3 4" key="1">
    <citation type="submission" date="2019-03" db="EMBL/GenBank/DDBJ databases">
        <authorList>
            <person name="Gaulin E."/>
            <person name="Dumas B."/>
        </authorList>
    </citation>
    <scope>NUCLEOTIDE SEQUENCE [LARGE SCALE GENOMIC DNA]</scope>
    <source>
        <strain evidence="3">CBS 568.67</strain>
    </source>
</reference>
<feature type="compositionally biased region" description="Low complexity" evidence="1">
    <location>
        <begin position="544"/>
        <end position="564"/>
    </location>
</feature>
<dbReference type="InterPro" id="IPR040385">
    <property type="entry name" value="RABL6"/>
</dbReference>
<dbReference type="Proteomes" id="UP000332933">
    <property type="component" value="Unassembled WGS sequence"/>
</dbReference>
<protein>
    <submittedName>
        <fullName evidence="3">Aste57867_1579 protein</fullName>
    </submittedName>
</protein>
<feature type="compositionally biased region" description="Polar residues" evidence="1">
    <location>
        <begin position="1079"/>
        <end position="1093"/>
    </location>
</feature>
<dbReference type="GO" id="GO:0005525">
    <property type="term" value="F:GTP binding"/>
    <property type="evidence" value="ECO:0007669"/>
    <property type="project" value="InterPro"/>
</dbReference>
<dbReference type="PANTHER" id="PTHR14932:SF1">
    <property type="entry name" value="RAB-LIKE PROTEIN 6"/>
    <property type="match status" value="1"/>
</dbReference>
<evidence type="ECO:0000313" key="3">
    <source>
        <dbReference type="EMBL" id="VFT78792.1"/>
    </source>
</evidence>
<dbReference type="PANTHER" id="PTHR14932">
    <property type="entry name" value="RAS GTPASE-RELATED"/>
    <property type="match status" value="1"/>
</dbReference>
<dbReference type="GO" id="GO:0005829">
    <property type="term" value="C:cytosol"/>
    <property type="evidence" value="ECO:0007669"/>
    <property type="project" value="TreeGrafter"/>
</dbReference>
<feature type="region of interest" description="Disordered" evidence="1">
    <location>
        <begin position="1"/>
        <end position="23"/>
    </location>
</feature>
<reference evidence="2" key="2">
    <citation type="submission" date="2019-06" db="EMBL/GenBank/DDBJ databases">
        <title>Genomics analysis of Aphanomyces spp. identifies a new class of oomycete effector associated with host adaptation.</title>
        <authorList>
            <person name="Gaulin E."/>
        </authorList>
    </citation>
    <scope>NUCLEOTIDE SEQUENCE</scope>
    <source>
        <strain evidence="2">CBS 578.67</strain>
    </source>
</reference>